<dbReference type="SUPFAM" id="SSF56281">
    <property type="entry name" value="Metallo-hydrolase/oxidoreductase"/>
    <property type="match status" value="1"/>
</dbReference>
<name>A0ABN6YFY9_9MICO</name>
<organism evidence="2 3">
    <name type="scientific">Agromyces marinus</name>
    <dbReference type="NCBI Taxonomy" id="1389020"/>
    <lineage>
        <taxon>Bacteria</taxon>
        <taxon>Bacillati</taxon>
        <taxon>Actinomycetota</taxon>
        <taxon>Actinomycetes</taxon>
        <taxon>Micrococcales</taxon>
        <taxon>Microbacteriaceae</taxon>
        <taxon>Agromyces</taxon>
    </lineage>
</organism>
<dbReference type="Pfam" id="PF00753">
    <property type="entry name" value="Lactamase_B"/>
    <property type="match status" value="1"/>
</dbReference>
<reference evidence="3" key="1">
    <citation type="journal article" date="2019" name="Int. J. Syst. Evol. Microbiol.">
        <title>The Global Catalogue of Microorganisms (GCM) 10K type strain sequencing project: providing services to taxonomists for standard genome sequencing and annotation.</title>
        <authorList>
            <consortium name="The Broad Institute Genomics Platform"/>
            <consortium name="The Broad Institute Genome Sequencing Center for Infectious Disease"/>
            <person name="Wu L."/>
            <person name="Ma J."/>
        </authorList>
    </citation>
    <scope>NUCLEOTIDE SEQUENCE [LARGE SCALE GENOMIC DNA]</scope>
    <source>
        <strain evidence="3">NBRC 109019</strain>
    </source>
</reference>
<dbReference type="InterPro" id="IPR036866">
    <property type="entry name" value="RibonucZ/Hydroxyglut_hydro"/>
</dbReference>
<evidence type="ECO:0000313" key="3">
    <source>
        <dbReference type="Proteomes" id="UP001321477"/>
    </source>
</evidence>
<dbReference type="PANTHER" id="PTHR43223">
    <property type="entry name" value="ALKYL/ARYL-SULFATASE"/>
    <property type="match status" value="1"/>
</dbReference>
<gene>
    <name evidence="2" type="ORF">GCM10025870_20330</name>
</gene>
<dbReference type="Gene3D" id="3.60.15.30">
    <property type="entry name" value="Metallo-beta-lactamase domain"/>
    <property type="match status" value="1"/>
</dbReference>
<dbReference type="InterPro" id="IPR001279">
    <property type="entry name" value="Metallo-B-lactamas"/>
</dbReference>
<dbReference type="RefSeq" id="WP_350227207.1">
    <property type="nucleotide sequence ID" value="NZ_AP027734.1"/>
</dbReference>
<dbReference type="EMBL" id="AP027734">
    <property type="protein sequence ID" value="BDZ54960.1"/>
    <property type="molecule type" value="Genomic_DNA"/>
</dbReference>
<dbReference type="Proteomes" id="UP001321477">
    <property type="component" value="Chromosome"/>
</dbReference>
<evidence type="ECO:0000259" key="1">
    <source>
        <dbReference type="Pfam" id="PF00753"/>
    </source>
</evidence>
<keyword evidence="3" id="KW-1185">Reference proteome</keyword>
<proteinExistence type="predicted"/>
<protein>
    <recommendedName>
        <fullName evidence="1">Metallo-beta-lactamase domain-containing protein</fullName>
    </recommendedName>
</protein>
<accession>A0ABN6YFY9</accession>
<sequence>MNKNDATEAIRSANNRLADELPFDDRRDLEAAERGFLGAPATGAVADADGRVVWDADRDAFLTGDAPATVNPSLWRQSSLVARHGLFEVVEGIYQVRGMDLSNVSFIEGDTGVIVVDPLISKETAAVALALYREHRGDRPVTAVIVTHSHIDHFGGSSASSTTTRSPPVPSR</sequence>
<dbReference type="PANTHER" id="PTHR43223:SF1">
    <property type="entry name" value="ALKYL_ARYL-SULFATASE BDS1"/>
    <property type="match status" value="1"/>
</dbReference>
<evidence type="ECO:0000313" key="2">
    <source>
        <dbReference type="EMBL" id="BDZ54960.1"/>
    </source>
</evidence>
<dbReference type="InterPro" id="IPR052195">
    <property type="entry name" value="Bact_Alkyl/Aryl-Sulfatase"/>
</dbReference>
<feature type="domain" description="Metallo-beta-lactamase" evidence="1">
    <location>
        <begin position="100"/>
        <end position="157"/>
    </location>
</feature>